<keyword evidence="7" id="KW-1185">Reference proteome</keyword>
<comment type="caution">
    <text evidence="6">The sequence shown here is derived from an EMBL/GenBank/DDBJ whole genome shotgun (WGS) entry which is preliminary data.</text>
</comment>
<comment type="function">
    <text evidence="3">Flagellin is the subunit protein which polymerizes to form the filaments of bacterial flagella.</text>
</comment>
<feature type="domain" description="Flagellin C-terminal" evidence="5">
    <location>
        <begin position="510"/>
        <end position="588"/>
    </location>
</feature>
<dbReference type="SUPFAM" id="SSF64518">
    <property type="entry name" value="Phase 1 flagellin"/>
    <property type="match status" value="1"/>
</dbReference>
<evidence type="ECO:0000259" key="5">
    <source>
        <dbReference type="Pfam" id="PF00700"/>
    </source>
</evidence>
<dbReference type="Gene3D" id="1.20.1330.10">
    <property type="entry name" value="f41 fragment of flagellin, N-terminal domain"/>
    <property type="match status" value="2"/>
</dbReference>
<evidence type="ECO:0000256" key="1">
    <source>
        <dbReference type="ARBA" id="ARBA00005709"/>
    </source>
</evidence>
<reference evidence="6" key="1">
    <citation type="submission" date="2022-10" db="EMBL/GenBank/DDBJ databases">
        <title>Hoeflea sp. G2-23, isolated from marine algae.</title>
        <authorList>
            <person name="Kristyanto S."/>
            <person name="Kim J.M."/>
            <person name="Jeon C.O."/>
        </authorList>
    </citation>
    <scope>NUCLEOTIDE SEQUENCE</scope>
    <source>
        <strain evidence="6">G2-23</strain>
    </source>
</reference>
<gene>
    <name evidence="6" type="ORF">OEG84_16655</name>
</gene>
<dbReference type="EMBL" id="JAOVZR010000001">
    <property type="protein sequence ID" value="MCY0149295.1"/>
    <property type="molecule type" value="Genomic_DNA"/>
</dbReference>
<evidence type="ECO:0000313" key="6">
    <source>
        <dbReference type="EMBL" id="MCY0149295.1"/>
    </source>
</evidence>
<evidence type="ECO:0000256" key="2">
    <source>
        <dbReference type="ARBA" id="ARBA00023143"/>
    </source>
</evidence>
<keyword evidence="2 3" id="KW-0975">Bacterial flagellum</keyword>
<dbReference type="PANTHER" id="PTHR42792">
    <property type="entry name" value="FLAGELLIN"/>
    <property type="match status" value="1"/>
</dbReference>
<name>A0ABT3ZBW4_9HYPH</name>
<keyword evidence="6" id="KW-0969">Cilium</keyword>
<evidence type="ECO:0000259" key="4">
    <source>
        <dbReference type="Pfam" id="PF00669"/>
    </source>
</evidence>
<dbReference type="InterPro" id="IPR001492">
    <property type="entry name" value="Flagellin"/>
</dbReference>
<dbReference type="Proteomes" id="UP001073227">
    <property type="component" value="Unassembled WGS sequence"/>
</dbReference>
<dbReference type="PANTHER" id="PTHR42792:SF2">
    <property type="entry name" value="FLAGELLIN"/>
    <property type="match status" value="1"/>
</dbReference>
<dbReference type="Pfam" id="PF00669">
    <property type="entry name" value="Flagellin_N"/>
    <property type="match status" value="1"/>
</dbReference>
<proteinExistence type="inferred from homology"/>
<keyword evidence="6" id="KW-0966">Cell projection</keyword>
<dbReference type="InterPro" id="IPR001029">
    <property type="entry name" value="Flagellin_N"/>
</dbReference>
<evidence type="ECO:0000256" key="3">
    <source>
        <dbReference type="RuleBase" id="RU362073"/>
    </source>
</evidence>
<dbReference type="InterPro" id="IPR046358">
    <property type="entry name" value="Flagellin_C"/>
</dbReference>
<protein>
    <recommendedName>
        <fullName evidence="3">Flagellin</fullName>
    </recommendedName>
</protein>
<dbReference type="RefSeq" id="WP_267654792.1">
    <property type="nucleotide sequence ID" value="NZ_JAOVZR010000001.1"/>
</dbReference>
<accession>A0ABT3ZBW4</accession>
<sequence>MTSIHTNISAITALHTLRSITSELSETQHRVSSGLRVKTASDNSAYWSISTTMRSDNLALSAVTDALGLGAAKVDVAYTGMEAVIDILGDFKAKLVAAREPGVDKAKIQKELAELKNQVVSIATSASFNGQNWLSTDIPDIFDETLNRSSVVSSFVRDAGGNITVKSLEVALSETSLFNLNGGGLLQADPRDFKTVGGLRYPYATYSDGTQAMSTHPFNQRGSRPGYQTFAFSGAFTFGAADTISFDITVDADDPADVPPPHNPGVSKTVVIDRSTVDAALGTSDGVIADYKQYTAVIARAMQNGGASTNAFVTTFTTWDNDLKKYVDVPDVIGFNTSENSGLNGSSIQITNVSSTIGMPGLAATAISYGPRNSDMTLNFEPFTVYSDTVVSFNLAVENETPLHYSFDKDYVNGLLGITSGEISTSAEMALLLNSLINRSDVTITAAGPGTITVEPDPNLHKKAGSKSGIAFTGVNVSIEPIGTRNFRDIDVDQHPDMIDAYIGYMDIVTSKIVDSAATLGALQKRIEIQSNFTMKLMDTIDKGIGRLVDADMNEESVRLKALQTQEKLAIQALQIANATPKSILSLFQ</sequence>
<keyword evidence="6" id="KW-0282">Flagellum</keyword>
<organism evidence="6 7">
    <name type="scientific">Hoeflea algicola</name>
    <dbReference type="NCBI Taxonomy" id="2983763"/>
    <lineage>
        <taxon>Bacteria</taxon>
        <taxon>Pseudomonadati</taxon>
        <taxon>Pseudomonadota</taxon>
        <taxon>Alphaproteobacteria</taxon>
        <taxon>Hyphomicrobiales</taxon>
        <taxon>Rhizobiaceae</taxon>
        <taxon>Hoeflea</taxon>
    </lineage>
</organism>
<comment type="subcellular location">
    <subcellularLocation>
        <location evidence="3">Secreted</location>
    </subcellularLocation>
    <subcellularLocation>
        <location evidence="3">Bacterial flagellum</location>
    </subcellularLocation>
</comment>
<feature type="domain" description="Flagellin N-terminal" evidence="4">
    <location>
        <begin position="4"/>
        <end position="135"/>
    </location>
</feature>
<dbReference type="Pfam" id="PF00700">
    <property type="entry name" value="Flagellin_C"/>
    <property type="match status" value="1"/>
</dbReference>
<comment type="similarity">
    <text evidence="1 3">Belongs to the bacterial flagellin family.</text>
</comment>
<evidence type="ECO:0000313" key="7">
    <source>
        <dbReference type="Proteomes" id="UP001073227"/>
    </source>
</evidence>
<keyword evidence="3" id="KW-0964">Secreted</keyword>